<proteinExistence type="predicted"/>
<organism evidence="1">
    <name type="scientific">uncultured Aureispira sp</name>
    <dbReference type="NCBI Taxonomy" id="1331704"/>
    <lineage>
        <taxon>Bacteria</taxon>
        <taxon>Pseudomonadati</taxon>
        <taxon>Bacteroidota</taxon>
        <taxon>Saprospiria</taxon>
        <taxon>Saprospirales</taxon>
        <taxon>Saprospiraceae</taxon>
        <taxon>Aureispira</taxon>
        <taxon>environmental samples</taxon>
    </lineage>
</organism>
<evidence type="ECO:0000313" key="1">
    <source>
        <dbReference type="EMBL" id="CAA6812370.1"/>
    </source>
</evidence>
<gene>
    <name evidence="1" type="ORF">HELGO_WM38792</name>
</gene>
<sequence>MLQKILGLLFISLPLAVLIGQVSQALPNGHAHNDYDKSWPALTTALSKGFVSIEIDVFPYQNELKVAHIGFLLGTAADIESLYFKPLEAWLEEHDKLFLDRTQRLTFMIDIKKDAAQTYALLRILCERYQHLITTHYPLQDSVSYGVVDLLLSGNKPYEQVLGDSIQYMLIDGGLGEINDSIRTAAIAPRISARYGSLFTWKGSNNMPPNELARLRKIVATAHADQRKVRFWGMPNKPVVWKLLLDEGVDWMNVDDLEGYRVFYEGYQLRKKK</sequence>
<protein>
    <recommendedName>
        <fullName evidence="2">Glycerophosphoryl diester phosphodiesterase</fullName>
    </recommendedName>
</protein>
<dbReference type="EMBL" id="CACVAQ010000186">
    <property type="protein sequence ID" value="CAA6812370.1"/>
    <property type="molecule type" value="Genomic_DNA"/>
</dbReference>
<evidence type="ECO:0008006" key="2">
    <source>
        <dbReference type="Google" id="ProtNLM"/>
    </source>
</evidence>
<reference evidence="1" key="1">
    <citation type="submission" date="2020-01" db="EMBL/GenBank/DDBJ databases">
        <authorList>
            <person name="Meier V. D."/>
            <person name="Meier V D."/>
        </authorList>
    </citation>
    <scope>NUCLEOTIDE SEQUENCE</scope>
    <source>
        <strain evidence="1">HLG_WM_MAG_10</strain>
    </source>
</reference>
<dbReference type="InterPro" id="IPR017946">
    <property type="entry name" value="PLC-like_Pdiesterase_TIM-brl"/>
</dbReference>
<dbReference type="AlphaFoldDB" id="A0A6S6TAG0"/>
<dbReference type="SUPFAM" id="SSF51695">
    <property type="entry name" value="PLC-like phosphodiesterases"/>
    <property type="match status" value="1"/>
</dbReference>
<dbReference type="Gene3D" id="3.20.20.190">
    <property type="entry name" value="Phosphatidylinositol (PI) phosphodiesterase"/>
    <property type="match status" value="1"/>
</dbReference>
<name>A0A6S6TAG0_9BACT</name>
<dbReference type="GO" id="GO:0008081">
    <property type="term" value="F:phosphoric diester hydrolase activity"/>
    <property type="evidence" value="ECO:0007669"/>
    <property type="project" value="InterPro"/>
</dbReference>
<accession>A0A6S6TAG0</accession>
<dbReference type="GO" id="GO:0006629">
    <property type="term" value="P:lipid metabolic process"/>
    <property type="evidence" value="ECO:0007669"/>
    <property type="project" value="InterPro"/>
</dbReference>